<dbReference type="AlphaFoldDB" id="A0A7S0DHP4"/>
<name>A0A7S0DHP4_9EUKA</name>
<dbReference type="EMBL" id="HBEM01020673">
    <property type="protein sequence ID" value="CAD8455213.1"/>
    <property type="molecule type" value="Transcribed_RNA"/>
</dbReference>
<feature type="compositionally biased region" description="Basic and acidic residues" evidence="1">
    <location>
        <begin position="43"/>
        <end position="55"/>
    </location>
</feature>
<evidence type="ECO:0000313" key="2">
    <source>
        <dbReference type="EMBL" id="CAD8455213.1"/>
    </source>
</evidence>
<reference evidence="2" key="1">
    <citation type="submission" date="2021-01" db="EMBL/GenBank/DDBJ databases">
        <authorList>
            <person name="Corre E."/>
            <person name="Pelletier E."/>
            <person name="Niang G."/>
            <person name="Scheremetjew M."/>
            <person name="Finn R."/>
            <person name="Kale V."/>
            <person name="Holt S."/>
            <person name="Cochrane G."/>
            <person name="Meng A."/>
            <person name="Brown T."/>
            <person name="Cohen L."/>
        </authorList>
    </citation>
    <scope>NUCLEOTIDE SEQUENCE</scope>
    <source>
        <strain evidence="2">CCMP2058</strain>
    </source>
</reference>
<proteinExistence type="predicted"/>
<evidence type="ECO:0000256" key="1">
    <source>
        <dbReference type="SAM" id="MobiDB-lite"/>
    </source>
</evidence>
<accession>A0A7S0DHP4</accession>
<protein>
    <submittedName>
        <fullName evidence="2">Uncharacterized protein</fullName>
    </submittedName>
</protein>
<organism evidence="2">
    <name type="scientific">Amorphochlora amoebiformis</name>
    <dbReference type="NCBI Taxonomy" id="1561963"/>
    <lineage>
        <taxon>Eukaryota</taxon>
        <taxon>Sar</taxon>
        <taxon>Rhizaria</taxon>
        <taxon>Cercozoa</taxon>
        <taxon>Chlorarachniophyceae</taxon>
        <taxon>Amorphochlora</taxon>
    </lineage>
</organism>
<sequence>MYNISRTPRVYGAKYEIPPYMWDIEDDCKGVSHDELVMAMASDTRRRSQANEEKSSLSPGANIPMAHRAISVPNVVHPQSPVDIDRKPRSSVEVPRTRTGPFAKKSASRRRSLMIKGEKLAHLLTIYKIFNCICLSKKSELKGRHLVELCQRSGKRIPGTVKKKLLEKSKSGDTLYAKEFYDWLRASGMDMSKLVDILQTIQETSPTSRAASVQSRIHMRMDSRATEASDFSEFGAFRISPLPRGSGNPLTGWPAPHPVETPHSRKELEKMAKRANQAAEVAKATAHRVAQMPNRRPGSYQRVAEAAIRAAANAAEAAENLAQAMVKAEGSGNRVKQ</sequence>
<feature type="region of interest" description="Disordered" evidence="1">
    <location>
        <begin position="43"/>
        <end position="62"/>
    </location>
</feature>
<feature type="region of interest" description="Disordered" evidence="1">
    <location>
        <begin position="77"/>
        <end position="107"/>
    </location>
</feature>
<gene>
    <name evidence="2" type="ORF">LAMO00422_LOCUS14157</name>
</gene>